<dbReference type="InterPro" id="IPR052947">
    <property type="entry name" value="T6SS_Hcp1_domain"/>
</dbReference>
<dbReference type="Proteomes" id="UP000199602">
    <property type="component" value="Unassembled WGS sequence"/>
</dbReference>
<dbReference type="SUPFAM" id="SSF141452">
    <property type="entry name" value="Hcp1-like"/>
    <property type="match status" value="1"/>
</dbReference>
<evidence type="ECO:0000313" key="2">
    <source>
        <dbReference type="Proteomes" id="UP000199602"/>
    </source>
</evidence>
<gene>
    <name evidence="1" type="ORF">SAMN04488516_101167</name>
</gene>
<dbReference type="Gene3D" id="2.30.110.20">
    <property type="entry name" value="Hcp1-like"/>
    <property type="match status" value="1"/>
</dbReference>
<dbReference type="PANTHER" id="PTHR34319">
    <property type="entry name" value="MAJOR EXPORTED PROTEIN"/>
    <property type="match status" value="1"/>
</dbReference>
<dbReference type="PANTHER" id="PTHR34319:SF6">
    <property type="entry name" value="MAJOR EXPORTED PROTEIN"/>
    <property type="match status" value="1"/>
</dbReference>
<organism evidence="1 2">
    <name type="scientific">Desulfonauticus submarinus</name>
    <dbReference type="NCBI Taxonomy" id="206665"/>
    <lineage>
        <taxon>Bacteria</taxon>
        <taxon>Pseudomonadati</taxon>
        <taxon>Thermodesulfobacteriota</taxon>
        <taxon>Desulfovibrionia</taxon>
        <taxon>Desulfovibrionales</taxon>
        <taxon>Desulfonauticaceae</taxon>
        <taxon>Desulfonauticus</taxon>
    </lineage>
</organism>
<protein>
    <submittedName>
        <fullName evidence="1">Type VI secretion system secreted protein Hcp</fullName>
    </submittedName>
</protein>
<dbReference type="AlphaFoldDB" id="A0A1G9ZUA2"/>
<name>A0A1G9ZUA2_9BACT</name>
<dbReference type="InterPro" id="IPR008514">
    <property type="entry name" value="T6SS_Hcp"/>
</dbReference>
<dbReference type="InterPro" id="IPR036624">
    <property type="entry name" value="Hcp1-lik_sf"/>
</dbReference>
<dbReference type="STRING" id="206665.SAMN04488516_101167"/>
<evidence type="ECO:0000313" key="1">
    <source>
        <dbReference type="EMBL" id="SDN24734.1"/>
    </source>
</evidence>
<dbReference type="RefSeq" id="WP_092061914.1">
    <property type="nucleotide sequence ID" value="NZ_FNIN01000001.1"/>
</dbReference>
<sequence length="163" mass="18736">MALTGYLKVVGKNQGEIQGDCKQSGRENLIVVYEVDHSVEVPRDPHTGMPTGQRIHLPLKITKHLDQASPKLNQACTSGEQLSEVTLQFYRINEKGQEEHYYTIKLENAIIVKTRCYKPLTFLEENKPYKDMEEIFFSYEKIIWTYEPDGVEAEDSWLAPKSA</sequence>
<dbReference type="EMBL" id="FNIN01000001">
    <property type="protein sequence ID" value="SDN24734.1"/>
    <property type="molecule type" value="Genomic_DNA"/>
</dbReference>
<proteinExistence type="predicted"/>
<accession>A0A1G9ZUA2</accession>
<dbReference type="OrthoDB" id="119701at2"/>
<keyword evidence="2" id="KW-1185">Reference proteome</keyword>
<dbReference type="Pfam" id="PF05638">
    <property type="entry name" value="T6SS_HCP"/>
    <property type="match status" value="1"/>
</dbReference>
<dbReference type="NCBIfam" id="TIGR03344">
    <property type="entry name" value="VI_effect_Hcp1"/>
    <property type="match status" value="1"/>
</dbReference>
<reference evidence="1 2" key="1">
    <citation type="submission" date="2016-10" db="EMBL/GenBank/DDBJ databases">
        <authorList>
            <person name="de Groot N.N."/>
        </authorList>
    </citation>
    <scope>NUCLEOTIDE SEQUENCE [LARGE SCALE GENOMIC DNA]</scope>
    <source>
        <strain evidence="1 2">DSM 15269</strain>
    </source>
</reference>